<name>A0A844QGR8_9HYPH</name>
<evidence type="ECO:0000256" key="2">
    <source>
        <dbReference type="ARBA" id="ARBA00023239"/>
    </source>
</evidence>
<evidence type="ECO:0000256" key="1">
    <source>
        <dbReference type="ARBA" id="ARBA00012344"/>
    </source>
</evidence>
<dbReference type="InterPro" id="IPR006840">
    <property type="entry name" value="ChaC"/>
</dbReference>
<dbReference type="PANTHER" id="PTHR12192">
    <property type="entry name" value="CATION TRANSPORT PROTEIN CHAC-RELATED"/>
    <property type="match status" value="1"/>
</dbReference>
<evidence type="ECO:0000313" key="4">
    <source>
        <dbReference type="Proteomes" id="UP000463224"/>
    </source>
</evidence>
<dbReference type="GO" id="GO:0005737">
    <property type="term" value="C:cytoplasm"/>
    <property type="evidence" value="ECO:0007669"/>
    <property type="project" value="TreeGrafter"/>
</dbReference>
<dbReference type="CDD" id="cd06661">
    <property type="entry name" value="GGCT_like"/>
    <property type="match status" value="1"/>
</dbReference>
<dbReference type="RefSeq" id="WP_156712202.1">
    <property type="nucleotide sequence ID" value="NZ_WPHG01000002.1"/>
</dbReference>
<keyword evidence="3" id="KW-0808">Transferase</keyword>
<dbReference type="PANTHER" id="PTHR12192:SF2">
    <property type="entry name" value="GLUTATHIONE-SPECIFIC GAMMA-GLUTAMYLCYCLOTRANSFERASE 2"/>
    <property type="match status" value="1"/>
</dbReference>
<organism evidence="3 4">
    <name type="scientific">Nitratireductor arenosus</name>
    <dbReference type="NCBI Taxonomy" id="2682096"/>
    <lineage>
        <taxon>Bacteria</taxon>
        <taxon>Pseudomonadati</taxon>
        <taxon>Pseudomonadota</taxon>
        <taxon>Alphaproteobacteria</taxon>
        <taxon>Hyphomicrobiales</taxon>
        <taxon>Phyllobacteriaceae</taxon>
        <taxon>Nitratireductor</taxon>
    </lineage>
</organism>
<evidence type="ECO:0000313" key="3">
    <source>
        <dbReference type="EMBL" id="MVA97223.1"/>
    </source>
</evidence>
<dbReference type="Pfam" id="PF04752">
    <property type="entry name" value="ChaC"/>
    <property type="match status" value="1"/>
</dbReference>
<sequence>MTRRPRLTAELVRQVHRDLADPGPMQRQKNVPKSWFADTATSLRAALAPGEPLWVFAFGSLIWRAPIAFSDRRTGLVRGWHRAFCLGWDTRYRGNVDQPGLMLSLDRGGSCKGVALKIAPERLDADLVRLLEREPPILPRWVNVATDTGPLRAIAFVAEHNYAGYVGGLSETEIADRLAVAVGFWGTMAEYLLNTVEHLERLGLHDRHLWRMQDLVAERIAARQPDTGADR</sequence>
<keyword evidence="2" id="KW-0456">Lyase</keyword>
<reference evidence="3 4" key="1">
    <citation type="submission" date="2019-12" db="EMBL/GenBank/DDBJ databases">
        <title>Nitratireductor arenosus sp. nov., Isolated from sea sand, Jeju island, South Korea.</title>
        <authorList>
            <person name="Kim W."/>
        </authorList>
    </citation>
    <scope>NUCLEOTIDE SEQUENCE [LARGE SCALE GENOMIC DNA]</scope>
    <source>
        <strain evidence="3 4">CAU 1489</strain>
    </source>
</reference>
<dbReference type="GO" id="GO:0006751">
    <property type="term" value="P:glutathione catabolic process"/>
    <property type="evidence" value="ECO:0007669"/>
    <property type="project" value="InterPro"/>
</dbReference>
<gene>
    <name evidence="3" type="ORF">GN330_08185</name>
</gene>
<protein>
    <recommendedName>
        <fullName evidence="1">glutathione-specific gamma-glutamylcyclotransferase</fullName>
        <ecNumber evidence="1">4.3.2.7</ecNumber>
    </recommendedName>
</protein>
<dbReference type="InterPro" id="IPR013024">
    <property type="entry name" value="GGCT-like"/>
</dbReference>
<dbReference type="InterPro" id="IPR036568">
    <property type="entry name" value="GGCT-like_sf"/>
</dbReference>
<dbReference type="SUPFAM" id="SSF110857">
    <property type="entry name" value="Gamma-glutamyl cyclotransferase-like"/>
    <property type="match status" value="1"/>
</dbReference>
<dbReference type="Proteomes" id="UP000463224">
    <property type="component" value="Unassembled WGS sequence"/>
</dbReference>
<keyword evidence="4" id="KW-1185">Reference proteome</keyword>
<dbReference type="Gene3D" id="3.10.490.10">
    <property type="entry name" value="Gamma-glutamyl cyclotransferase-like"/>
    <property type="match status" value="1"/>
</dbReference>
<dbReference type="EMBL" id="WPHG01000002">
    <property type="protein sequence ID" value="MVA97223.1"/>
    <property type="molecule type" value="Genomic_DNA"/>
</dbReference>
<proteinExistence type="predicted"/>
<dbReference type="EC" id="4.3.2.7" evidence="1"/>
<dbReference type="GO" id="GO:0061928">
    <property type="term" value="F:glutathione specific gamma-glutamylcyclotransferase activity"/>
    <property type="evidence" value="ECO:0007669"/>
    <property type="project" value="UniProtKB-EC"/>
</dbReference>
<dbReference type="GO" id="GO:0016740">
    <property type="term" value="F:transferase activity"/>
    <property type="evidence" value="ECO:0007669"/>
    <property type="project" value="UniProtKB-KW"/>
</dbReference>
<accession>A0A844QGR8</accession>
<dbReference type="AlphaFoldDB" id="A0A844QGR8"/>
<comment type="caution">
    <text evidence="3">The sequence shown here is derived from an EMBL/GenBank/DDBJ whole genome shotgun (WGS) entry which is preliminary data.</text>
</comment>